<name>A0A4Q9KQJ3_PROTD</name>
<dbReference type="OrthoDB" id="4864805at2"/>
<dbReference type="RefSeq" id="WP_131170752.1">
    <property type="nucleotide sequence ID" value="NZ_FXTL01000001.1"/>
</dbReference>
<proteinExistence type="predicted"/>
<evidence type="ECO:0000313" key="1">
    <source>
        <dbReference type="EMBL" id="TBT96340.1"/>
    </source>
</evidence>
<comment type="caution">
    <text evidence="1">The sequence shown here is derived from an EMBL/GenBank/DDBJ whole genome shotgun (WGS) entry which is preliminary data.</text>
</comment>
<protein>
    <submittedName>
        <fullName evidence="1">OsmC family peroxiredoxin</fullName>
    </submittedName>
</protein>
<keyword evidence="2" id="KW-1185">Reference proteome</keyword>
<dbReference type="Proteomes" id="UP000291933">
    <property type="component" value="Unassembled WGS sequence"/>
</dbReference>
<dbReference type="EMBL" id="SDMR01000001">
    <property type="protein sequence ID" value="TBT96340.1"/>
    <property type="molecule type" value="Genomic_DNA"/>
</dbReference>
<dbReference type="InterPro" id="IPR036102">
    <property type="entry name" value="OsmC/Ohrsf"/>
</dbReference>
<reference evidence="1 2" key="1">
    <citation type="submission" date="2019-01" db="EMBL/GenBank/DDBJ databases">
        <title>Lactibacter flavus gen. nov., sp. nov., a novel bacterium of the family Propionibacteriaceae isolated from raw milk and dairy products.</title>
        <authorList>
            <person name="Huptas C."/>
            <person name="Wenning M."/>
            <person name="Breitenwieser F."/>
            <person name="Doll E."/>
            <person name="Von Neubeck M."/>
            <person name="Busse H.-J."/>
            <person name="Scherer S."/>
        </authorList>
    </citation>
    <scope>NUCLEOTIDE SEQUENCE [LARGE SCALE GENOMIC DNA]</scope>
    <source>
        <strain evidence="1 2">DSM 22130</strain>
    </source>
</reference>
<dbReference type="Gene3D" id="3.30.300.20">
    <property type="match status" value="1"/>
</dbReference>
<gene>
    <name evidence="1" type="ORF">ET996_01375</name>
</gene>
<dbReference type="InterPro" id="IPR003718">
    <property type="entry name" value="OsmC/Ohr_fam"/>
</dbReference>
<sequence>MTENPNSRSVTLTRTEFATFRAENDRGGVLEFGEGDGIAFTPVELLLTAIAGCASIDVDYITARRAEPVAFEVVSSGVKSTEGGNHLTDLNVTFRVVFPDGPEGDAARERLPLAIKRSAEALCTVSRTVQLGTPVVMDAAR</sequence>
<organism evidence="1 2">
    <name type="scientific">Propioniciclava tarda</name>
    <dbReference type="NCBI Taxonomy" id="433330"/>
    <lineage>
        <taxon>Bacteria</taxon>
        <taxon>Bacillati</taxon>
        <taxon>Actinomycetota</taxon>
        <taxon>Actinomycetes</taxon>
        <taxon>Propionibacteriales</taxon>
        <taxon>Propionibacteriaceae</taxon>
        <taxon>Propioniciclava</taxon>
    </lineage>
</organism>
<accession>A0A4Q9KQJ3</accession>
<evidence type="ECO:0000313" key="2">
    <source>
        <dbReference type="Proteomes" id="UP000291933"/>
    </source>
</evidence>
<dbReference type="AlphaFoldDB" id="A0A4Q9KQJ3"/>
<dbReference type="InterPro" id="IPR015946">
    <property type="entry name" value="KH_dom-like_a/b"/>
</dbReference>
<dbReference type="SUPFAM" id="SSF82784">
    <property type="entry name" value="OsmC-like"/>
    <property type="match status" value="1"/>
</dbReference>
<dbReference type="Pfam" id="PF02566">
    <property type="entry name" value="OsmC"/>
    <property type="match status" value="1"/>
</dbReference>